<dbReference type="AlphaFoldDB" id="A0A976IFC5"/>
<sequence>MYHDPTSSKHFHLFQSLGQVGAVFQDVVQAHVPSFATTLEHAGVPICLLAYKWFPTLFSDVTLVASQAPLRFETLLFCWDVCFLLGVDGLFCVAVVLCRVAENDLKRLVQASAELGSATFGRVLAELTPAELIFHLRKARFRRFRRDVCTRQDEDAKCKESIDLSLMTVTDLDSGKVFRLSFTGTLVLLMT</sequence>
<dbReference type="InterPro" id="IPR000195">
    <property type="entry name" value="Rab-GAP-TBC_dom"/>
</dbReference>
<feature type="transmembrane region" description="Helical" evidence="1">
    <location>
        <begin position="74"/>
        <end position="98"/>
    </location>
</feature>
<keyword evidence="1" id="KW-0812">Transmembrane</keyword>
<keyword evidence="1" id="KW-0472">Membrane</keyword>
<dbReference type="EMBL" id="SHOA02000016">
    <property type="protein sequence ID" value="TDH69614.1"/>
    <property type="molecule type" value="Genomic_DNA"/>
</dbReference>
<evidence type="ECO:0000313" key="4">
    <source>
        <dbReference type="Proteomes" id="UP000294530"/>
    </source>
</evidence>
<dbReference type="GeneID" id="94351359"/>
<name>A0A976IFC5_BRELC</name>
<dbReference type="SUPFAM" id="SSF47923">
    <property type="entry name" value="Ypt/Rab-GAP domain of gyp1p"/>
    <property type="match status" value="1"/>
</dbReference>
<reference evidence="3 4" key="1">
    <citation type="journal article" date="2021" name="Genome Biol.">
        <title>AFLAP: assembly-free linkage analysis pipeline using k-mers from genome sequencing data.</title>
        <authorList>
            <person name="Fletcher K."/>
            <person name="Zhang L."/>
            <person name="Gil J."/>
            <person name="Han R."/>
            <person name="Cavanaugh K."/>
            <person name="Michelmore R."/>
        </authorList>
    </citation>
    <scope>NUCLEOTIDE SEQUENCE [LARGE SCALE GENOMIC DNA]</scope>
    <source>
        <strain evidence="3 4">SF5</strain>
    </source>
</reference>
<protein>
    <recommendedName>
        <fullName evidence="2">Rab-GAP TBC domain-containing protein</fullName>
    </recommendedName>
</protein>
<evidence type="ECO:0000256" key="1">
    <source>
        <dbReference type="SAM" id="Phobius"/>
    </source>
</evidence>
<proteinExistence type="predicted"/>
<keyword evidence="4" id="KW-1185">Reference proteome</keyword>
<dbReference type="RefSeq" id="XP_067819113.1">
    <property type="nucleotide sequence ID" value="XM_067965688.1"/>
</dbReference>
<dbReference type="OrthoDB" id="165315at2759"/>
<keyword evidence="1" id="KW-1133">Transmembrane helix</keyword>
<comment type="caution">
    <text evidence="3">The sequence shown here is derived from an EMBL/GenBank/DDBJ whole genome shotgun (WGS) entry which is preliminary data.</text>
</comment>
<dbReference type="Gene3D" id="1.10.472.80">
    <property type="entry name" value="Ypt/Rab-GAP domain of gyp1p, domain 3"/>
    <property type="match status" value="1"/>
</dbReference>
<evidence type="ECO:0000259" key="2">
    <source>
        <dbReference type="PROSITE" id="PS50086"/>
    </source>
</evidence>
<dbReference type="KEGG" id="blac:94351359"/>
<accession>A0A976IFC5</accession>
<dbReference type="InterPro" id="IPR035969">
    <property type="entry name" value="Rab-GAP_TBC_sf"/>
</dbReference>
<dbReference type="PROSITE" id="PS50086">
    <property type="entry name" value="TBC_RABGAP"/>
    <property type="match status" value="1"/>
</dbReference>
<organism evidence="3 4">
    <name type="scientific">Bremia lactucae</name>
    <name type="common">Lettuce downy mildew</name>
    <dbReference type="NCBI Taxonomy" id="4779"/>
    <lineage>
        <taxon>Eukaryota</taxon>
        <taxon>Sar</taxon>
        <taxon>Stramenopiles</taxon>
        <taxon>Oomycota</taxon>
        <taxon>Peronosporomycetes</taxon>
        <taxon>Peronosporales</taxon>
        <taxon>Peronosporaceae</taxon>
        <taxon>Bremia</taxon>
    </lineage>
</organism>
<dbReference type="Proteomes" id="UP000294530">
    <property type="component" value="Unassembled WGS sequence"/>
</dbReference>
<feature type="domain" description="Rab-GAP TBC" evidence="2">
    <location>
        <begin position="1"/>
        <end position="86"/>
    </location>
</feature>
<gene>
    <name evidence="3" type="ORF">CCR75_007630</name>
</gene>
<evidence type="ECO:0000313" key="3">
    <source>
        <dbReference type="EMBL" id="TDH69614.1"/>
    </source>
</evidence>